<accession>W9R038</accession>
<reference evidence="2" key="1">
    <citation type="submission" date="2013-01" db="EMBL/GenBank/DDBJ databases">
        <title>Draft Genome Sequence of a Mulberry Tree, Morus notabilis C.K. Schneid.</title>
        <authorList>
            <person name="He N."/>
            <person name="Zhao S."/>
        </authorList>
    </citation>
    <scope>NUCLEOTIDE SEQUENCE</scope>
</reference>
<dbReference type="Proteomes" id="UP000030645">
    <property type="component" value="Unassembled WGS sequence"/>
</dbReference>
<keyword evidence="2" id="KW-1185">Reference proteome</keyword>
<sequence length="62" mass="6991">MERAHLQEDLPVPVVLGSFTRATPARCLFPIVEPELTVSVWYQSRYLVILLCTTACLLSQSK</sequence>
<dbReference type="AlphaFoldDB" id="W9R038"/>
<evidence type="ECO:0000313" key="2">
    <source>
        <dbReference type="Proteomes" id="UP000030645"/>
    </source>
</evidence>
<name>W9R038_9ROSA</name>
<dbReference type="EMBL" id="KE344440">
    <property type="protein sequence ID" value="EXB62188.1"/>
    <property type="molecule type" value="Genomic_DNA"/>
</dbReference>
<evidence type="ECO:0000313" key="1">
    <source>
        <dbReference type="EMBL" id="EXB62188.1"/>
    </source>
</evidence>
<gene>
    <name evidence="1" type="ORF">L484_017575</name>
</gene>
<proteinExistence type="predicted"/>
<organism evidence="1 2">
    <name type="scientific">Morus notabilis</name>
    <dbReference type="NCBI Taxonomy" id="981085"/>
    <lineage>
        <taxon>Eukaryota</taxon>
        <taxon>Viridiplantae</taxon>
        <taxon>Streptophyta</taxon>
        <taxon>Embryophyta</taxon>
        <taxon>Tracheophyta</taxon>
        <taxon>Spermatophyta</taxon>
        <taxon>Magnoliopsida</taxon>
        <taxon>eudicotyledons</taxon>
        <taxon>Gunneridae</taxon>
        <taxon>Pentapetalae</taxon>
        <taxon>rosids</taxon>
        <taxon>fabids</taxon>
        <taxon>Rosales</taxon>
        <taxon>Moraceae</taxon>
        <taxon>Moreae</taxon>
        <taxon>Morus</taxon>
    </lineage>
</organism>
<protein>
    <submittedName>
        <fullName evidence="1">Uncharacterized protein</fullName>
    </submittedName>
</protein>